<comment type="catalytic activity">
    <reaction evidence="4">
        <text>6-methylsalicylate + H(+) = 3-methylphenol + CO2</text>
        <dbReference type="Rhea" id="RHEA:23112"/>
        <dbReference type="ChEBI" id="CHEBI:15378"/>
        <dbReference type="ChEBI" id="CHEBI:16526"/>
        <dbReference type="ChEBI" id="CHEBI:17231"/>
        <dbReference type="ChEBI" id="CHEBI:36658"/>
        <dbReference type="EC" id="4.1.1.52"/>
    </reaction>
    <physiologicalReaction direction="left-to-right" evidence="4">
        <dbReference type="Rhea" id="RHEA:23113"/>
    </physiologicalReaction>
</comment>
<accession>A0A5C7XJ22</accession>
<organism evidence="8 9">
    <name type="scientific">Mycolicibacter arupensis</name>
    <dbReference type="NCBI Taxonomy" id="342002"/>
    <lineage>
        <taxon>Bacteria</taxon>
        <taxon>Bacillati</taxon>
        <taxon>Actinomycetota</taxon>
        <taxon>Actinomycetes</taxon>
        <taxon>Mycobacteriales</taxon>
        <taxon>Mycobacteriaceae</taxon>
        <taxon>Mycolicibacter</taxon>
    </lineage>
</organism>
<dbReference type="GO" id="GO:0016787">
    <property type="term" value="F:hydrolase activity"/>
    <property type="evidence" value="ECO:0007669"/>
    <property type="project" value="UniProtKB-KW"/>
</dbReference>
<evidence type="ECO:0000313" key="9">
    <source>
        <dbReference type="Proteomes" id="UP000321797"/>
    </source>
</evidence>
<evidence type="ECO:0000256" key="3">
    <source>
        <dbReference type="ARBA" id="ARBA00023239"/>
    </source>
</evidence>
<keyword evidence="1" id="KW-0479">Metal-binding</keyword>
<dbReference type="SUPFAM" id="SSF51556">
    <property type="entry name" value="Metallo-dependent hydrolases"/>
    <property type="match status" value="1"/>
</dbReference>
<dbReference type="PANTHER" id="PTHR21240">
    <property type="entry name" value="2-AMINO-3-CARBOXYLMUCONATE-6-SEMIALDEHYDE DECARBOXYLASE"/>
    <property type="match status" value="1"/>
</dbReference>
<dbReference type="PANTHER" id="PTHR21240:SF29">
    <property type="entry name" value="AMIDOHYDROLASE-RELATED DOMAIN-CONTAINING PROTEIN"/>
    <property type="match status" value="1"/>
</dbReference>
<dbReference type="GO" id="GO:0005829">
    <property type="term" value="C:cytosol"/>
    <property type="evidence" value="ECO:0007669"/>
    <property type="project" value="TreeGrafter"/>
</dbReference>
<dbReference type="GO" id="GO:0019748">
    <property type="term" value="P:secondary metabolic process"/>
    <property type="evidence" value="ECO:0007669"/>
    <property type="project" value="TreeGrafter"/>
</dbReference>
<dbReference type="AlphaFoldDB" id="A0A5C7XJ22"/>
<proteinExistence type="predicted"/>
<keyword evidence="2" id="KW-0862">Zinc</keyword>
<evidence type="ECO:0000256" key="1">
    <source>
        <dbReference type="ARBA" id="ARBA00022723"/>
    </source>
</evidence>
<dbReference type="EMBL" id="SSGD01000168">
    <property type="protein sequence ID" value="TXI49399.1"/>
    <property type="molecule type" value="Genomic_DNA"/>
</dbReference>
<evidence type="ECO:0000259" key="7">
    <source>
        <dbReference type="Pfam" id="PF04909"/>
    </source>
</evidence>
<dbReference type="InterPro" id="IPR006680">
    <property type="entry name" value="Amidohydro-rel"/>
</dbReference>
<dbReference type="Gene3D" id="3.20.20.140">
    <property type="entry name" value="Metal-dependent hydrolases"/>
    <property type="match status" value="1"/>
</dbReference>
<evidence type="ECO:0000256" key="6">
    <source>
        <dbReference type="SAM" id="MobiDB-lite"/>
    </source>
</evidence>
<gene>
    <name evidence="8" type="ORF">E6Q54_22360</name>
</gene>
<keyword evidence="8" id="KW-0378">Hydrolase</keyword>
<evidence type="ECO:0000256" key="2">
    <source>
        <dbReference type="ARBA" id="ARBA00022833"/>
    </source>
</evidence>
<keyword evidence="3" id="KW-0456">Lyase</keyword>
<dbReference type="EC" id="4.1.1.52" evidence="5"/>
<protein>
    <recommendedName>
        <fullName evidence="5">6-methylsalicylate decarboxylase</fullName>
        <ecNumber evidence="5">4.1.1.52</ecNumber>
    </recommendedName>
</protein>
<reference evidence="8 9" key="1">
    <citation type="submission" date="2018-09" db="EMBL/GenBank/DDBJ databases">
        <title>Metagenome Assembled Genomes from an Advanced Water Purification Facility.</title>
        <authorList>
            <person name="Stamps B.W."/>
            <person name="Spear J.R."/>
        </authorList>
    </citation>
    <scope>NUCLEOTIDE SEQUENCE [LARGE SCALE GENOMIC DNA]</scope>
    <source>
        <strain evidence="8">Bin_29_2</strain>
    </source>
</reference>
<dbReference type="Pfam" id="PF04909">
    <property type="entry name" value="Amidohydro_2"/>
    <property type="match status" value="1"/>
</dbReference>
<feature type="region of interest" description="Disordered" evidence="6">
    <location>
        <begin position="304"/>
        <end position="326"/>
    </location>
</feature>
<dbReference type="GO" id="GO:0047596">
    <property type="term" value="F:6-methylsalicylate decarboxylase activity"/>
    <property type="evidence" value="ECO:0007669"/>
    <property type="project" value="UniProtKB-EC"/>
</dbReference>
<sequence length="326" mass="34957">MRDAIDVHAHFLTPSLRTAMIDAGHERPDGMPVLPEWNPDIAMSVMDRTGIRAAVLSVSSPGVLLDGDLARAARLARTVNDEGAALVAAHPHRFGLFASLPLPDVEAAITETRYAFDRLAVDGITLQTNYGGTYLGNPAFEPLMAELDARAAVVHVHPTSPACWDQTALGRPRPMIEFPFDSTRAVAALALNGVLDRYPRVRFIVSHAGAALPVLADRLAGFAILESPSAPVDVLAALQRLHYDVAGFVLPRALPALLNLVAPERLLYGSDYPFTADWLVHGLAAALAGTEVLTEAQRQSMTRGQAEGLFPRLAHPRPGGETQTQP</sequence>
<comment type="caution">
    <text evidence="8">The sequence shown here is derived from an EMBL/GenBank/DDBJ whole genome shotgun (WGS) entry which is preliminary data.</text>
</comment>
<dbReference type="Proteomes" id="UP000321797">
    <property type="component" value="Unassembled WGS sequence"/>
</dbReference>
<dbReference type="GO" id="GO:0046872">
    <property type="term" value="F:metal ion binding"/>
    <property type="evidence" value="ECO:0007669"/>
    <property type="project" value="UniProtKB-KW"/>
</dbReference>
<name>A0A5C7XJ22_9MYCO</name>
<feature type="domain" description="Amidohydrolase-related" evidence="7">
    <location>
        <begin position="5"/>
        <end position="311"/>
    </location>
</feature>
<evidence type="ECO:0000313" key="8">
    <source>
        <dbReference type="EMBL" id="TXI49399.1"/>
    </source>
</evidence>
<dbReference type="InterPro" id="IPR032465">
    <property type="entry name" value="ACMSD"/>
</dbReference>
<evidence type="ECO:0000256" key="5">
    <source>
        <dbReference type="ARBA" id="ARBA00038889"/>
    </source>
</evidence>
<dbReference type="InterPro" id="IPR032466">
    <property type="entry name" value="Metal_Hydrolase"/>
</dbReference>
<evidence type="ECO:0000256" key="4">
    <source>
        <dbReference type="ARBA" id="ARBA00036832"/>
    </source>
</evidence>